<comment type="pathway">
    <text evidence="1">Cofactor biosynthesis; (R)-pantothenate biosynthesis; (R)-pantoate from 3-methyl-2-oxobutanoate: step 2/2.</text>
</comment>
<dbReference type="Gene3D" id="3.40.50.720">
    <property type="entry name" value="NAD(P)-binding Rossmann-like Domain"/>
    <property type="match status" value="1"/>
</dbReference>
<dbReference type="Proteomes" id="UP001595528">
    <property type="component" value="Unassembled WGS sequence"/>
</dbReference>
<gene>
    <name evidence="9" type="ORF">ACFOGJ_22605</name>
</gene>
<feature type="domain" description="Ketopantoate reductase C-terminal" evidence="8">
    <location>
        <begin position="196"/>
        <end position="317"/>
    </location>
</feature>
<dbReference type="InterPro" id="IPR008927">
    <property type="entry name" value="6-PGluconate_DH-like_C_sf"/>
</dbReference>
<dbReference type="InterPro" id="IPR036291">
    <property type="entry name" value="NAD(P)-bd_dom_sf"/>
</dbReference>
<dbReference type="InterPro" id="IPR013752">
    <property type="entry name" value="KPA_reductase"/>
</dbReference>
<organism evidence="9 10">
    <name type="scientific">Marinibaculum pumilum</name>
    <dbReference type="NCBI Taxonomy" id="1766165"/>
    <lineage>
        <taxon>Bacteria</taxon>
        <taxon>Pseudomonadati</taxon>
        <taxon>Pseudomonadota</taxon>
        <taxon>Alphaproteobacteria</taxon>
        <taxon>Rhodospirillales</taxon>
        <taxon>Rhodospirillaceae</taxon>
        <taxon>Marinibaculum</taxon>
    </lineage>
</organism>
<dbReference type="InterPro" id="IPR051402">
    <property type="entry name" value="KPR-Related"/>
</dbReference>
<evidence type="ECO:0000256" key="6">
    <source>
        <dbReference type="ARBA" id="ARBA00048793"/>
    </source>
</evidence>
<evidence type="ECO:0000256" key="2">
    <source>
        <dbReference type="ARBA" id="ARBA00013014"/>
    </source>
</evidence>
<feature type="domain" description="Ketopantoate reductase N-terminal" evidence="7">
    <location>
        <begin position="3"/>
        <end position="168"/>
    </location>
</feature>
<evidence type="ECO:0000256" key="1">
    <source>
        <dbReference type="ARBA" id="ARBA00004994"/>
    </source>
</evidence>
<dbReference type="Pfam" id="PF02558">
    <property type="entry name" value="ApbA"/>
    <property type="match status" value="1"/>
</dbReference>
<dbReference type="RefSeq" id="WP_379904865.1">
    <property type="nucleotide sequence ID" value="NZ_JBHRTR010000036.1"/>
</dbReference>
<comment type="caution">
    <text evidence="9">The sequence shown here is derived from an EMBL/GenBank/DDBJ whole genome shotgun (WGS) entry which is preliminary data.</text>
</comment>
<dbReference type="NCBIfam" id="NF005089">
    <property type="entry name" value="PRK06522.1-4"/>
    <property type="match status" value="1"/>
</dbReference>
<reference evidence="10" key="1">
    <citation type="journal article" date="2019" name="Int. J. Syst. Evol. Microbiol.">
        <title>The Global Catalogue of Microorganisms (GCM) 10K type strain sequencing project: providing services to taxonomists for standard genome sequencing and annotation.</title>
        <authorList>
            <consortium name="The Broad Institute Genomics Platform"/>
            <consortium name="The Broad Institute Genome Sequencing Center for Infectious Disease"/>
            <person name="Wu L."/>
            <person name="Ma J."/>
        </authorList>
    </citation>
    <scope>NUCLEOTIDE SEQUENCE [LARGE SCALE GENOMIC DNA]</scope>
    <source>
        <strain evidence="10">KCTC 42964</strain>
    </source>
</reference>
<evidence type="ECO:0000256" key="3">
    <source>
        <dbReference type="ARBA" id="ARBA00019465"/>
    </source>
</evidence>
<dbReference type="EC" id="1.1.1.169" evidence="2"/>
<dbReference type="InterPro" id="IPR013332">
    <property type="entry name" value="KPR_N"/>
</dbReference>
<dbReference type="InterPro" id="IPR013328">
    <property type="entry name" value="6PGD_dom2"/>
</dbReference>
<evidence type="ECO:0000313" key="10">
    <source>
        <dbReference type="Proteomes" id="UP001595528"/>
    </source>
</evidence>
<dbReference type="GO" id="GO:0008677">
    <property type="term" value="F:2-dehydropantoate 2-reductase activity"/>
    <property type="evidence" value="ECO:0007669"/>
    <property type="project" value="UniProtKB-EC"/>
</dbReference>
<evidence type="ECO:0000313" key="9">
    <source>
        <dbReference type="EMBL" id="MFC3230059.1"/>
    </source>
</evidence>
<evidence type="ECO:0000256" key="4">
    <source>
        <dbReference type="ARBA" id="ARBA00022655"/>
    </source>
</evidence>
<comment type="catalytic activity">
    <reaction evidence="6">
        <text>(R)-pantoate + NADP(+) = 2-dehydropantoate + NADPH + H(+)</text>
        <dbReference type="Rhea" id="RHEA:16233"/>
        <dbReference type="ChEBI" id="CHEBI:11561"/>
        <dbReference type="ChEBI" id="CHEBI:15378"/>
        <dbReference type="ChEBI" id="CHEBI:15980"/>
        <dbReference type="ChEBI" id="CHEBI:57783"/>
        <dbReference type="ChEBI" id="CHEBI:58349"/>
        <dbReference type="EC" id="1.1.1.169"/>
    </reaction>
</comment>
<dbReference type="PANTHER" id="PTHR21708">
    <property type="entry name" value="PROBABLE 2-DEHYDROPANTOATE 2-REDUCTASE"/>
    <property type="match status" value="1"/>
</dbReference>
<dbReference type="PANTHER" id="PTHR21708:SF45">
    <property type="entry name" value="2-DEHYDROPANTOATE 2-REDUCTASE"/>
    <property type="match status" value="1"/>
</dbReference>
<keyword evidence="9" id="KW-0560">Oxidoreductase</keyword>
<dbReference type="SUPFAM" id="SSF48179">
    <property type="entry name" value="6-phosphogluconate dehydrogenase C-terminal domain-like"/>
    <property type="match status" value="1"/>
</dbReference>
<dbReference type="Pfam" id="PF08546">
    <property type="entry name" value="ApbA_C"/>
    <property type="match status" value="1"/>
</dbReference>
<dbReference type="Gene3D" id="1.10.1040.10">
    <property type="entry name" value="N-(1-d-carboxylethyl)-l-norvaline Dehydrogenase, domain 2"/>
    <property type="match status" value="1"/>
</dbReference>
<dbReference type="EMBL" id="JBHRTR010000036">
    <property type="protein sequence ID" value="MFC3230059.1"/>
    <property type="molecule type" value="Genomic_DNA"/>
</dbReference>
<evidence type="ECO:0000256" key="5">
    <source>
        <dbReference type="ARBA" id="ARBA00032024"/>
    </source>
</evidence>
<evidence type="ECO:0000259" key="8">
    <source>
        <dbReference type="Pfam" id="PF08546"/>
    </source>
</evidence>
<protein>
    <recommendedName>
        <fullName evidence="3">2-dehydropantoate 2-reductase</fullName>
        <ecNumber evidence="2">1.1.1.169</ecNumber>
    </recommendedName>
    <alternativeName>
        <fullName evidence="5">Ketopantoate reductase</fullName>
    </alternativeName>
</protein>
<dbReference type="SUPFAM" id="SSF51735">
    <property type="entry name" value="NAD(P)-binding Rossmann-fold domains"/>
    <property type="match status" value="1"/>
</dbReference>
<accession>A0ABV7L679</accession>
<evidence type="ECO:0000259" key="7">
    <source>
        <dbReference type="Pfam" id="PF02558"/>
    </source>
</evidence>
<sequence>MKICIYGAGAIGGWVGGLLARAGADVTLIARGPHLAAMREKGLKVVSETESFTTRPACTDDPAEAGPQDVVIVTLKAPSVPAQVPRMAPLLGPDTAVVTAANGVPWWYFHGVEGPWRDRRLETVDPGNVQWDGIGPHRAIGAVLWPACEIEAPGVILHRSGDRLPLGEPDGSRSERVTALSKLLIAAGIKAPVRPNIRNEIWVKLWGNLSFNPISALTTATLAQMAEDPDTRAVVTNMMAEARAIGEKLDVRFPMSIEDRIESARKVGAHKTSMLQDLETGRQMEIDAIVGAVAELGRIVGVPTPTIDTVLGLVRQRARIAGCYGD</sequence>
<name>A0ABV7L679_9PROT</name>
<keyword evidence="4" id="KW-0566">Pantothenate biosynthesis</keyword>
<keyword evidence="10" id="KW-1185">Reference proteome</keyword>
<proteinExistence type="predicted"/>